<sequence>MGHIPGSSIGFNQLLYIGLVILMGTIGGKLARKIHVPQVTGYLLMGLVIGPSGLNILTRDGLAGVRLVNDIALGLILFAIGGVVHLSKFRLIGRKLLFLTLAESAGAFLLVSIATLILGGSLPLAILLGVIAVATAPAATLLVIREYNSRGPVTDYLLAIVALNNLICIILFSLAFAGVHISQGMPLLPALLNPVKEIVGAVVIGGLVGAGLSYWENHIDDLPEMLMAIIGGVLVSTGAAITIGISPLLPAMIAGAVTANFSQMHRLVYIELRQAEQPFYIAFFVLSGAALHIEYLPQLGLLGVAYLIFRVVGKYLGIYLAAKPLGAPQQVRSCVGLALVPQAGVAIGLARATVQAYPEFGMVVQQIILATVIIYESIGPLMTRWAIFHAGEVQKEVKS</sequence>
<dbReference type="AlphaFoldDB" id="A0A948RTX6"/>
<feature type="transmembrane region" description="Helical" evidence="5">
    <location>
        <begin position="63"/>
        <end position="84"/>
    </location>
</feature>
<dbReference type="Gene3D" id="1.20.1530.20">
    <property type="match status" value="1"/>
</dbReference>
<dbReference type="PANTHER" id="PTHR43021:SF2">
    <property type="entry name" value="CATION_H+ EXCHANGER DOMAIN-CONTAINING PROTEIN"/>
    <property type="match status" value="1"/>
</dbReference>
<feature type="transmembrane region" description="Helical" evidence="5">
    <location>
        <begin position="156"/>
        <end position="178"/>
    </location>
</feature>
<keyword evidence="2 5" id="KW-0812">Transmembrane</keyword>
<dbReference type="InterPro" id="IPR006153">
    <property type="entry name" value="Cation/H_exchanger_TM"/>
</dbReference>
<feature type="transmembrane region" description="Helical" evidence="5">
    <location>
        <begin position="334"/>
        <end position="354"/>
    </location>
</feature>
<dbReference type="PANTHER" id="PTHR43021">
    <property type="entry name" value="NA(+)/H(+) ANTIPORTER-RELATED"/>
    <property type="match status" value="1"/>
</dbReference>
<evidence type="ECO:0000256" key="5">
    <source>
        <dbReference type="SAM" id="Phobius"/>
    </source>
</evidence>
<keyword evidence="3 5" id="KW-1133">Transmembrane helix</keyword>
<evidence type="ECO:0000256" key="3">
    <source>
        <dbReference type="ARBA" id="ARBA00022989"/>
    </source>
</evidence>
<evidence type="ECO:0000256" key="1">
    <source>
        <dbReference type="ARBA" id="ARBA00004141"/>
    </source>
</evidence>
<evidence type="ECO:0000256" key="2">
    <source>
        <dbReference type="ARBA" id="ARBA00022692"/>
    </source>
</evidence>
<evidence type="ECO:0000259" key="6">
    <source>
        <dbReference type="Pfam" id="PF00999"/>
    </source>
</evidence>
<feature type="transmembrane region" description="Helical" evidence="5">
    <location>
        <begin position="360"/>
        <end position="378"/>
    </location>
</feature>
<evidence type="ECO:0000313" key="7">
    <source>
        <dbReference type="EMBL" id="MBU2690948.1"/>
    </source>
</evidence>
<dbReference type="EMBL" id="JAHJDP010000042">
    <property type="protein sequence ID" value="MBU2690948.1"/>
    <property type="molecule type" value="Genomic_DNA"/>
</dbReference>
<feature type="transmembrane region" description="Helical" evidence="5">
    <location>
        <begin position="303"/>
        <end position="322"/>
    </location>
</feature>
<feature type="transmembrane region" description="Helical" evidence="5">
    <location>
        <begin position="39"/>
        <end position="57"/>
    </location>
</feature>
<name>A0A948RTX6_UNCEI</name>
<accession>A0A948RTX6</accession>
<feature type="transmembrane region" description="Helical" evidence="5">
    <location>
        <begin position="96"/>
        <end position="118"/>
    </location>
</feature>
<feature type="transmembrane region" description="Helical" evidence="5">
    <location>
        <begin position="198"/>
        <end position="215"/>
    </location>
</feature>
<dbReference type="GO" id="GO:0015297">
    <property type="term" value="F:antiporter activity"/>
    <property type="evidence" value="ECO:0007669"/>
    <property type="project" value="InterPro"/>
</dbReference>
<keyword evidence="4 5" id="KW-0472">Membrane</keyword>
<comment type="caution">
    <text evidence="7">The sequence shown here is derived from an EMBL/GenBank/DDBJ whole genome shotgun (WGS) entry which is preliminary data.</text>
</comment>
<proteinExistence type="predicted"/>
<dbReference type="Proteomes" id="UP000777784">
    <property type="component" value="Unassembled WGS sequence"/>
</dbReference>
<gene>
    <name evidence="7" type="ORF">KJ970_08465</name>
</gene>
<feature type="transmembrane region" description="Helical" evidence="5">
    <location>
        <begin position="124"/>
        <end position="144"/>
    </location>
</feature>
<feature type="transmembrane region" description="Helical" evidence="5">
    <location>
        <begin position="6"/>
        <end position="27"/>
    </location>
</feature>
<comment type="subcellular location">
    <subcellularLocation>
        <location evidence="1">Membrane</location>
        <topology evidence="1">Multi-pass membrane protein</topology>
    </subcellularLocation>
</comment>
<dbReference type="Pfam" id="PF00999">
    <property type="entry name" value="Na_H_Exchanger"/>
    <property type="match status" value="1"/>
</dbReference>
<protein>
    <submittedName>
        <fullName evidence="7">Cation:proton antiporter</fullName>
    </submittedName>
</protein>
<dbReference type="GO" id="GO:0016020">
    <property type="term" value="C:membrane"/>
    <property type="evidence" value="ECO:0007669"/>
    <property type="project" value="UniProtKB-SubCell"/>
</dbReference>
<organism evidence="7 8">
    <name type="scientific">Eiseniibacteriota bacterium</name>
    <dbReference type="NCBI Taxonomy" id="2212470"/>
    <lineage>
        <taxon>Bacteria</taxon>
        <taxon>Candidatus Eiseniibacteriota</taxon>
    </lineage>
</organism>
<dbReference type="GO" id="GO:1902600">
    <property type="term" value="P:proton transmembrane transport"/>
    <property type="evidence" value="ECO:0007669"/>
    <property type="project" value="InterPro"/>
</dbReference>
<reference evidence="7" key="1">
    <citation type="submission" date="2021-05" db="EMBL/GenBank/DDBJ databases">
        <title>Energy efficiency and biological interactions define the core microbiome of deep oligotrophic groundwater.</title>
        <authorList>
            <person name="Mehrshad M."/>
            <person name="Lopez-Fernandez M."/>
            <person name="Bell E."/>
            <person name="Bernier-Latmani R."/>
            <person name="Bertilsson S."/>
            <person name="Dopson M."/>
        </authorList>
    </citation>
    <scope>NUCLEOTIDE SEQUENCE</scope>
    <source>
        <strain evidence="7">Modern_marine.mb.64</strain>
    </source>
</reference>
<dbReference type="InterPro" id="IPR038770">
    <property type="entry name" value="Na+/solute_symporter_sf"/>
</dbReference>
<evidence type="ECO:0000256" key="4">
    <source>
        <dbReference type="ARBA" id="ARBA00023136"/>
    </source>
</evidence>
<feature type="transmembrane region" description="Helical" evidence="5">
    <location>
        <begin position="227"/>
        <end position="245"/>
    </location>
</feature>
<feature type="domain" description="Cation/H+ exchanger transmembrane" evidence="6">
    <location>
        <begin position="20"/>
        <end position="372"/>
    </location>
</feature>
<evidence type="ECO:0000313" key="8">
    <source>
        <dbReference type="Proteomes" id="UP000777784"/>
    </source>
</evidence>